<proteinExistence type="predicted"/>
<organism evidence="1">
    <name type="scientific">Siphoviridae sp. ctzyE57</name>
    <dbReference type="NCBI Taxonomy" id="2827982"/>
    <lineage>
        <taxon>Viruses</taxon>
        <taxon>Duplodnaviria</taxon>
        <taxon>Heunggongvirae</taxon>
        <taxon>Uroviricota</taxon>
        <taxon>Caudoviricetes</taxon>
    </lineage>
</organism>
<dbReference type="GO" id="GO:0006259">
    <property type="term" value="P:DNA metabolic process"/>
    <property type="evidence" value="ECO:0007669"/>
    <property type="project" value="InterPro"/>
</dbReference>
<sequence>MRTGVYQKINVVDVREGELKKFNRLTEDIELEFIEDEEQREALPIIGWCGYYRLVNGMEKIIYMSRRQIEAHERKNRKGQNMSKGWRENFEAMAAKTVLRQLIGKWGLMSIDYQTATPAAVAAAEAIAHGTFDDEAANEINMAEAEFAITDGEEMQNEQNADAQNMSGEVHE</sequence>
<dbReference type="EMBL" id="BK032592">
    <property type="protein sequence ID" value="DAF50069.1"/>
    <property type="molecule type" value="Genomic_DNA"/>
</dbReference>
<dbReference type="Pfam" id="PF03837">
    <property type="entry name" value="RecT"/>
    <property type="match status" value="1"/>
</dbReference>
<reference evidence="1" key="1">
    <citation type="journal article" date="2021" name="Proc. Natl. Acad. Sci. U.S.A.">
        <title>A Catalog of Tens of Thousands of Viruses from Human Metagenomes Reveals Hidden Associations with Chronic Diseases.</title>
        <authorList>
            <person name="Tisza M.J."/>
            <person name="Buck C.B."/>
        </authorList>
    </citation>
    <scope>NUCLEOTIDE SEQUENCE</scope>
    <source>
        <strain evidence="1">CtzyE57</strain>
    </source>
</reference>
<accession>A0A8S5SGF9</accession>
<dbReference type="InterPro" id="IPR004590">
    <property type="entry name" value="ssDNA_annealing_RecT"/>
</dbReference>
<dbReference type="GO" id="GO:0003677">
    <property type="term" value="F:DNA binding"/>
    <property type="evidence" value="ECO:0007669"/>
    <property type="project" value="InterPro"/>
</dbReference>
<protein>
    <submittedName>
        <fullName evidence="1">RecT protein</fullName>
    </submittedName>
</protein>
<evidence type="ECO:0000313" key="1">
    <source>
        <dbReference type="EMBL" id="DAF50069.1"/>
    </source>
</evidence>
<dbReference type="NCBIfam" id="TIGR00616">
    <property type="entry name" value="rect"/>
    <property type="match status" value="1"/>
</dbReference>
<dbReference type="InterPro" id="IPR018330">
    <property type="entry name" value="RecT_fam"/>
</dbReference>
<name>A0A8S5SGF9_9CAUD</name>